<name>F0W733_9STRA</name>
<dbReference type="HOGENOM" id="CLU_1430403_0_0_1"/>
<dbReference type="InterPro" id="IPR036875">
    <property type="entry name" value="Znf_CCHC_sf"/>
</dbReference>
<reference evidence="2" key="1">
    <citation type="journal article" date="2011" name="PLoS Biol.">
        <title>Gene gain and loss during evolution of obligate parasitism in the white rust pathogen of Arabidopsis thaliana.</title>
        <authorList>
            <person name="Kemen E."/>
            <person name="Gardiner A."/>
            <person name="Schultz-Larsen T."/>
            <person name="Kemen A.C."/>
            <person name="Balmuth A.L."/>
            <person name="Robert-Seilaniantz A."/>
            <person name="Bailey K."/>
            <person name="Holub E."/>
            <person name="Studholme D.J."/>
            <person name="Maclean D."/>
            <person name="Jones J.D."/>
        </authorList>
    </citation>
    <scope>NUCLEOTIDE SEQUENCE</scope>
</reference>
<proteinExistence type="predicted"/>
<dbReference type="SUPFAM" id="SSF50630">
    <property type="entry name" value="Acid proteases"/>
    <property type="match status" value="1"/>
</dbReference>
<dbReference type="InterPro" id="IPR001878">
    <property type="entry name" value="Znf_CCHC"/>
</dbReference>
<dbReference type="EMBL" id="FR824072">
    <property type="protein sequence ID" value="CCA16932.1"/>
    <property type="molecule type" value="Genomic_DNA"/>
</dbReference>
<accession>F0W733</accession>
<reference evidence="2" key="2">
    <citation type="submission" date="2011-02" db="EMBL/GenBank/DDBJ databases">
        <authorList>
            <person name="MacLean D."/>
        </authorList>
    </citation>
    <scope>NUCLEOTIDE SEQUENCE</scope>
</reference>
<gene>
    <name evidence="2" type="primary">AlNc14C27G2662</name>
    <name evidence="2" type="ORF">ALNC14_030750</name>
</gene>
<evidence type="ECO:0000259" key="1">
    <source>
        <dbReference type="SMART" id="SM00343"/>
    </source>
</evidence>
<dbReference type="SMART" id="SM00343">
    <property type="entry name" value="ZnF_C2HC"/>
    <property type="match status" value="1"/>
</dbReference>
<dbReference type="SUPFAM" id="SSF57756">
    <property type="entry name" value="Retrovirus zinc finger-like domains"/>
    <property type="match status" value="1"/>
</dbReference>
<protein>
    <submittedName>
        <fullName evidence="2">Uncharacterized protein AlNc14C27G2662</fullName>
    </submittedName>
</protein>
<organism evidence="2">
    <name type="scientific">Albugo laibachii Nc14</name>
    <dbReference type="NCBI Taxonomy" id="890382"/>
    <lineage>
        <taxon>Eukaryota</taxon>
        <taxon>Sar</taxon>
        <taxon>Stramenopiles</taxon>
        <taxon>Oomycota</taxon>
        <taxon>Peronosporomycetes</taxon>
        <taxon>Albuginales</taxon>
        <taxon>Albuginaceae</taxon>
        <taxon>Albugo</taxon>
    </lineage>
</organism>
<dbReference type="GO" id="GO:0003676">
    <property type="term" value="F:nucleic acid binding"/>
    <property type="evidence" value="ECO:0007669"/>
    <property type="project" value="InterPro"/>
</dbReference>
<sequence>MEIGNAQLSTNECKKKNLCFYCKKLGHRIAECRKRSPHISSKQNTVNVNNSALEKDDNYDEDERSVEIITINNAENTSKNHERIRKQGIVNGIKVVILIDSGANHNMIRPGIGNHLCERKYTRAQRFDGTFTDARQANLFKETIGMSDEIFENVILTEWGLPRTQDIILGKPWLSQFKPCNPFGMDKKSK</sequence>
<dbReference type="CDD" id="cd00303">
    <property type="entry name" value="retropepsin_like"/>
    <property type="match status" value="1"/>
</dbReference>
<dbReference type="AlphaFoldDB" id="F0W733"/>
<feature type="domain" description="CCHC-type" evidence="1">
    <location>
        <begin position="18"/>
        <end position="34"/>
    </location>
</feature>
<evidence type="ECO:0000313" key="2">
    <source>
        <dbReference type="EMBL" id="CCA16932.1"/>
    </source>
</evidence>
<dbReference type="GO" id="GO:0008270">
    <property type="term" value="F:zinc ion binding"/>
    <property type="evidence" value="ECO:0007669"/>
    <property type="project" value="InterPro"/>
</dbReference>
<dbReference type="Gene3D" id="2.40.70.10">
    <property type="entry name" value="Acid Proteases"/>
    <property type="match status" value="1"/>
</dbReference>
<dbReference type="InterPro" id="IPR021109">
    <property type="entry name" value="Peptidase_aspartic_dom_sf"/>
</dbReference>